<dbReference type="Proteomes" id="UP000051260">
    <property type="component" value="Unassembled WGS sequence"/>
</dbReference>
<evidence type="ECO:0000256" key="7">
    <source>
        <dbReference type="HAMAP-Rule" id="MF_01109"/>
    </source>
</evidence>
<feature type="binding site" evidence="7">
    <location>
        <position position="120"/>
    </location>
    <ligand>
        <name>carbamoyl phosphate</name>
        <dbReference type="ChEBI" id="CHEBI:58228"/>
    </ligand>
</feature>
<comment type="similarity">
    <text evidence="3 7">Belongs to the aspartate/ornithine carbamoyltransferase superfamily. OTCase family.</text>
</comment>
<dbReference type="PANTHER" id="PTHR45753:SF3">
    <property type="entry name" value="ORNITHINE TRANSCARBAMYLASE, MITOCHONDRIAL"/>
    <property type="match status" value="1"/>
</dbReference>
<dbReference type="GO" id="GO:0004585">
    <property type="term" value="F:ornithine carbamoyltransferase activity"/>
    <property type="evidence" value="ECO:0007669"/>
    <property type="project" value="UniProtKB-UniRule"/>
</dbReference>
<dbReference type="GO" id="GO:0042450">
    <property type="term" value="P:L-arginine biosynthetic process via ornithine"/>
    <property type="evidence" value="ECO:0007669"/>
    <property type="project" value="UniProtKB-UniRule"/>
</dbReference>
<dbReference type="GO" id="GO:0019240">
    <property type="term" value="P:citrulline biosynthetic process"/>
    <property type="evidence" value="ECO:0007669"/>
    <property type="project" value="TreeGrafter"/>
</dbReference>
<reference evidence="11" key="1">
    <citation type="submission" date="2015-09" db="EMBL/GenBank/DDBJ databases">
        <authorList>
            <person name="Rodrigo-Torres L."/>
            <person name="Arahal D.R."/>
        </authorList>
    </citation>
    <scope>NUCLEOTIDE SEQUENCE [LARGE SCALE GENOMIC DNA]</scope>
    <source>
        <strain evidence="11">CECT 5091</strain>
    </source>
</reference>
<sequence length="321" mass="36013">MALPATDSQKRNDMNHFLDIHKTDAGDLRTMINQAGEMKQARLGCPKAALDEDQPLKDRMVALIFEKPSTRTRVSFDVGVRQMGGQTMVLSGKDMQLGHGETIADTARVLSRYVDMIMIRTFDETILTEMAEYSDVPVINGLTDRTHPCQIMADVLTFEEHRGPIKGKKVVWTGDGNNVCASFLHAAGQFGFDLTFTGPAQFDPEEEFMGFARQKGSKIVVERDPYKAVEDADLIVADTWVSMHDSQSAKERRHNLLRPYQVNTELMSHAKPDALFMHCLPAHREEEATSEVMDGPNSVIFDEAENRLHAQKAVMRWCLGV</sequence>
<dbReference type="InterPro" id="IPR024904">
    <property type="entry name" value="OTCase_ArgI"/>
</dbReference>
<comment type="catalytic activity">
    <reaction evidence="6 7">
        <text>carbamoyl phosphate + L-ornithine = L-citrulline + phosphate + H(+)</text>
        <dbReference type="Rhea" id="RHEA:19513"/>
        <dbReference type="ChEBI" id="CHEBI:15378"/>
        <dbReference type="ChEBI" id="CHEBI:43474"/>
        <dbReference type="ChEBI" id="CHEBI:46911"/>
        <dbReference type="ChEBI" id="CHEBI:57743"/>
        <dbReference type="ChEBI" id="CHEBI:58228"/>
        <dbReference type="EC" id="2.1.3.3"/>
    </reaction>
</comment>
<dbReference type="InterPro" id="IPR036901">
    <property type="entry name" value="Asp/Orn_carbamoylTrfase_sf"/>
</dbReference>
<dbReference type="Pfam" id="PF00185">
    <property type="entry name" value="OTCace"/>
    <property type="match status" value="1"/>
</dbReference>
<feature type="binding site" evidence="7">
    <location>
        <begin position="242"/>
        <end position="243"/>
    </location>
    <ligand>
        <name>L-ornithine</name>
        <dbReference type="ChEBI" id="CHEBI:46911"/>
    </ligand>
</feature>
<proteinExistence type="inferred from homology"/>
<dbReference type="InterPro" id="IPR002292">
    <property type="entry name" value="Orn/put_carbamltrans"/>
</dbReference>
<feature type="domain" description="Aspartate/ornithine carbamoyltransferase carbamoyl-P binding" evidence="9">
    <location>
        <begin position="16"/>
        <end position="160"/>
    </location>
</feature>
<dbReference type="HAMAP" id="MF_01109">
    <property type="entry name" value="OTCase"/>
    <property type="match status" value="1"/>
</dbReference>
<evidence type="ECO:0000256" key="2">
    <source>
        <dbReference type="ARBA" id="ARBA00004975"/>
    </source>
</evidence>
<dbReference type="InterPro" id="IPR006132">
    <property type="entry name" value="Asp/Orn_carbamoyltranf_P-bd"/>
</dbReference>
<evidence type="ECO:0000256" key="5">
    <source>
        <dbReference type="ARBA" id="ARBA00022679"/>
    </source>
</evidence>
<feature type="binding site" evidence="7">
    <location>
        <position position="307"/>
    </location>
    <ligand>
        <name>carbamoyl phosphate</name>
        <dbReference type="ChEBI" id="CHEBI:58228"/>
    </ligand>
</feature>
<dbReference type="PANTHER" id="PTHR45753">
    <property type="entry name" value="ORNITHINE CARBAMOYLTRANSFERASE, MITOCHONDRIAL"/>
    <property type="match status" value="1"/>
</dbReference>
<dbReference type="FunFam" id="3.40.50.1370:FF:000008">
    <property type="entry name" value="Ornithine carbamoyltransferase"/>
    <property type="match status" value="1"/>
</dbReference>
<dbReference type="GO" id="GO:0016597">
    <property type="term" value="F:amino acid binding"/>
    <property type="evidence" value="ECO:0007669"/>
    <property type="project" value="InterPro"/>
</dbReference>
<evidence type="ECO:0000256" key="4">
    <source>
        <dbReference type="ARBA" id="ARBA00013007"/>
    </source>
</evidence>
<evidence type="ECO:0000313" key="10">
    <source>
        <dbReference type="EMBL" id="CUK05224.1"/>
    </source>
</evidence>
<evidence type="ECO:0000256" key="6">
    <source>
        <dbReference type="ARBA" id="ARBA00048772"/>
    </source>
</evidence>
<keyword evidence="11" id="KW-1185">Reference proteome</keyword>
<gene>
    <name evidence="10" type="primary">argF</name>
    <name evidence="10" type="ORF">RUE5091_02692</name>
</gene>
<keyword evidence="5 7" id="KW-0808">Transferase</keyword>
<dbReference type="Pfam" id="PF02729">
    <property type="entry name" value="OTCace_N"/>
    <property type="match status" value="1"/>
</dbReference>
<dbReference type="EMBL" id="CYUD01000008">
    <property type="protein sequence ID" value="CUK05224.1"/>
    <property type="molecule type" value="Genomic_DNA"/>
</dbReference>
<dbReference type="GO" id="GO:0005737">
    <property type="term" value="C:cytoplasm"/>
    <property type="evidence" value="ECO:0007669"/>
    <property type="project" value="UniProtKB-SubCell"/>
</dbReference>
<feature type="binding site" evidence="7">
    <location>
        <position position="238"/>
    </location>
    <ligand>
        <name>L-ornithine</name>
        <dbReference type="ChEBI" id="CHEBI:46911"/>
    </ligand>
</feature>
<comment type="function">
    <text evidence="1">Reversibly catalyzes the transfer of the carbamoyl group from carbamoyl phosphate (CP) to the N(epsilon) atom of ornithine (ORN) to produce L-citrulline.</text>
</comment>
<evidence type="ECO:0000256" key="1">
    <source>
        <dbReference type="ARBA" id="ARBA00003822"/>
    </source>
</evidence>
<comment type="subcellular location">
    <subcellularLocation>
        <location evidence="7">Cytoplasm</location>
    </subcellularLocation>
</comment>
<protein>
    <recommendedName>
        <fullName evidence="4 7">Ornithine carbamoyltransferase</fullName>
        <shortName evidence="7">OTCase</shortName>
        <ecNumber evidence="4 7">2.1.3.3</ecNumber>
    </recommendedName>
</protein>
<evidence type="ECO:0000256" key="3">
    <source>
        <dbReference type="ARBA" id="ARBA00007805"/>
    </source>
</evidence>
<dbReference type="PRINTS" id="PR00102">
    <property type="entry name" value="OTCASE"/>
</dbReference>
<comment type="pathway">
    <text evidence="2">Amino-acid biosynthesis; L-arginine biosynthesis; L-arginine from L-ornithine and carbamoyl phosphate: step 1/3.</text>
</comment>
<dbReference type="PRINTS" id="PR00100">
    <property type="entry name" value="AOTCASE"/>
</dbReference>
<feature type="binding site" evidence="7">
    <location>
        <position position="96"/>
    </location>
    <ligand>
        <name>carbamoyl phosphate</name>
        <dbReference type="ChEBI" id="CHEBI:58228"/>
    </ligand>
</feature>
<evidence type="ECO:0000259" key="8">
    <source>
        <dbReference type="Pfam" id="PF00185"/>
    </source>
</evidence>
<dbReference type="NCBIfam" id="TIGR00658">
    <property type="entry name" value="orni_carb_tr"/>
    <property type="match status" value="1"/>
</dbReference>
<feature type="binding site" evidence="7">
    <location>
        <begin position="69"/>
        <end position="72"/>
    </location>
    <ligand>
        <name>carbamoyl phosphate</name>
        <dbReference type="ChEBI" id="CHEBI:58228"/>
    </ligand>
</feature>
<feature type="binding site" evidence="7">
    <location>
        <begin position="279"/>
        <end position="280"/>
    </location>
    <ligand>
        <name>carbamoyl phosphate</name>
        <dbReference type="ChEBI" id="CHEBI:58228"/>
    </ligand>
</feature>
<dbReference type="NCBIfam" id="NF001986">
    <property type="entry name" value="PRK00779.1"/>
    <property type="match status" value="1"/>
</dbReference>
<feature type="binding site" evidence="7">
    <location>
        <begin position="147"/>
        <end position="150"/>
    </location>
    <ligand>
        <name>carbamoyl phosphate</name>
        <dbReference type="ChEBI" id="CHEBI:58228"/>
    </ligand>
</feature>
<dbReference type="SUPFAM" id="SSF53671">
    <property type="entry name" value="Aspartate/ornithine carbamoyltransferase"/>
    <property type="match status" value="1"/>
</dbReference>
<feature type="domain" description="Aspartate/ornithine carbamoyltransferase Asp/Orn-binding" evidence="8">
    <location>
        <begin position="166"/>
        <end position="317"/>
    </location>
</feature>
<dbReference type="PROSITE" id="PS00097">
    <property type="entry name" value="CARBAMOYLTRANSFERASE"/>
    <property type="match status" value="1"/>
</dbReference>
<accession>A0A0P1ICE3</accession>
<evidence type="ECO:0000259" key="9">
    <source>
        <dbReference type="Pfam" id="PF02729"/>
    </source>
</evidence>
<dbReference type="Gene3D" id="3.40.50.1370">
    <property type="entry name" value="Aspartate/ornithine carbamoyltransferase"/>
    <property type="match status" value="2"/>
</dbReference>
<dbReference type="InterPro" id="IPR006131">
    <property type="entry name" value="Asp_carbamoyltransf_Asp/Orn-bd"/>
</dbReference>
<dbReference type="InterPro" id="IPR006130">
    <property type="entry name" value="Asp/Orn_carbamoylTrfase"/>
</dbReference>
<dbReference type="EC" id="2.1.3.3" evidence="4 7"/>
<organism evidence="10 11">
    <name type="scientific">Ruegeria denitrificans</name>
    <dbReference type="NCBI Taxonomy" id="1715692"/>
    <lineage>
        <taxon>Bacteria</taxon>
        <taxon>Pseudomonadati</taxon>
        <taxon>Pseudomonadota</taxon>
        <taxon>Alphaproteobacteria</taxon>
        <taxon>Rhodobacterales</taxon>
        <taxon>Roseobacteraceae</taxon>
        <taxon>Ruegeria</taxon>
    </lineage>
</organism>
<dbReference type="STRING" id="1715692.RUE5091_02692"/>
<feature type="binding site" evidence="7">
    <location>
        <position position="178"/>
    </location>
    <ligand>
        <name>L-ornithine</name>
        <dbReference type="ChEBI" id="CHEBI:46911"/>
    </ligand>
</feature>
<dbReference type="AlphaFoldDB" id="A0A0P1ICE3"/>
<keyword evidence="7" id="KW-0963">Cytoplasm</keyword>
<name>A0A0P1ICE3_9RHOB</name>
<evidence type="ECO:0000313" key="11">
    <source>
        <dbReference type="Proteomes" id="UP000051260"/>
    </source>
</evidence>